<sequence>MIKITHRKVSAFTLSEMLVVMLLTIIVVGLAFSMLGLVQRQMWGIQDNYETKTIENVLQQALWIDFGRHSQIQVTNGNSTLIMANELESTTYYFMKEYVLKDRDTFHTNLKVDKLYFRGDEVQGGIVDAIELAGVIEGKTKHFFIYKSNDAAIFMN</sequence>
<evidence type="ECO:0000313" key="2">
    <source>
        <dbReference type="EMBL" id="RDY60786.1"/>
    </source>
</evidence>
<evidence type="ECO:0000313" key="3">
    <source>
        <dbReference type="Proteomes" id="UP000261828"/>
    </source>
</evidence>
<comment type="caution">
    <text evidence="2">The sequence shown here is derived from an EMBL/GenBank/DDBJ whole genome shotgun (WGS) entry which is preliminary data.</text>
</comment>
<keyword evidence="1" id="KW-0812">Transmembrane</keyword>
<gene>
    <name evidence="2" type="ORF">DX873_00980</name>
</gene>
<keyword evidence="1" id="KW-0472">Membrane</keyword>
<evidence type="ECO:0000256" key="1">
    <source>
        <dbReference type="SAM" id="Phobius"/>
    </source>
</evidence>
<proteinExistence type="predicted"/>
<accession>A0A371JSM3</accession>
<organism evidence="2 3">
    <name type="scientific">Flagellimonas nanhaiensis</name>
    <dbReference type="NCBI Taxonomy" id="2292706"/>
    <lineage>
        <taxon>Bacteria</taxon>
        <taxon>Pseudomonadati</taxon>
        <taxon>Bacteroidota</taxon>
        <taxon>Flavobacteriia</taxon>
        <taxon>Flavobacteriales</taxon>
        <taxon>Flavobacteriaceae</taxon>
        <taxon>Flagellimonas</taxon>
    </lineage>
</organism>
<dbReference type="RefSeq" id="WP_116182669.1">
    <property type="nucleotide sequence ID" value="NZ_QTJX01000001.1"/>
</dbReference>
<protein>
    <recommendedName>
        <fullName evidence="4">Prepilin-type N-terminal cleavage/methylation domain-containing protein</fullName>
    </recommendedName>
</protein>
<dbReference type="EMBL" id="QTJX01000001">
    <property type="protein sequence ID" value="RDY60786.1"/>
    <property type="molecule type" value="Genomic_DNA"/>
</dbReference>
<keyword evidence="3" id="KW-1185">Reference proteome</keyword>
<dbReference type="AlphaFoldDB" id="A0A371JSM3"/>
<name>A0A371JSM3_9FLAO</name>
<dbReference type="OrthoDB" id="1189466at2"/>
<keyword evidence="1" id="KW-1133">Transmembrane helix</keyword>
<reference evidence="2 3" key="1">
    <citation type="submission" date="2018-08" db="EMBL/GenBank/DDBJ databases">
        <title>Muricauda nanhaiensis sp. nov., isolated from seawater of the South China Sea.</title>
        <authorList>
            <person name="Dang Y."/>
        </authorList>
    </citation>
    <scope>NUCLEOTIDE SEQUENCE [LARGE SCALE GENOMIC DNA]</scope>
    <source>
        <strain evidence="2 3">SM1704</strain>
    </source>
</reference>
<dbReference type="Proteomes" id="UP000261828">
    <property type="component" value="Unassembled WGS sequence"/>
</dbReference>
<feature type="transmembrane region" description="Helical" evidence="1">
    <location>
        <begin position="17"/>
        <end position="38"/>
    </location>
</feature>
<evidence type="ECO:0008006" key="4">
    <source>
        <dbReference type="Google" id="ProtNLM"/>
    </source>
</evidence>